<reference evidence="1" key="1">
    <citation type="submission" date="2022-07" db="EMBL/GenBank/DDBJ databases">
        <authorList>
            <person name="Macas J."/>
            <person name="Novak P."/>
            <person name="Neumann P."/>
        </authorList>
    </citation>
    <scope>NUCLEOTIDE SEQUENCE</scope>
</reference>
<accession>A0A9P1EHS0</accession>
<gene>
    <name evidence="1" type="ORF">CEURO_LOCUS17774</name>
</gene>
<dbReference type="OrthoDB" id="65445at2759"/>
<protein>
    <submittedName>
        <fullName evidence="1">Uncharacterized protein</fullName>
    </submittedName>
</protein>
<dbReference type="InterPro" id="IPR053218">
    <property type="entry name" value="Pathogen-related_defense"/>
</dbReference>
<proteinExistence type="predicted"/>
<dbReference type="Proteomes" id="UP001152484">
    <property type="component" value="Unassembled WGS sequence"/>
</dbReference>
<keyword evidence="2" id="KW-1185">Reference proteome</keyword>
<name>A0A9P1EHS0_CUSEU</name>
<dbReference type="PANTHER" id="PTHR31723">
    <property type="entry name" value="PATHOGENESIS-RELATED FAMILY PROTEIN"/>
    <property type="match status" value="1"/>
</dbReference>
<dbReference type="EMBL" id="CAMAPE010000051">
    <property type="protein sequence ID" value="CAH9107604.1"/>
    <property type="molecule type" value="Genomic_DNA"/>
</dbReference>
<sequence>MASSSPAISSRLEKAGDKYRSILAHESSENIHWRHGAPPIYHHVNKLFEDGRTQVWAKGSLEETVQNAVKSWEMELSHKTRIQDFKTINPHKFKLFVNGMYVCIYALFHTDSKNIYL</sequence>
<dbReference type="PANTHER" id="PTHR31723:SF4">
    <property type="entry name" value="PATHOGENESIS-RELATED FAMILY PROTEIN"/>
    <property type="match status" value="1"/>
</dbReference>
<evidence type="ECO:0000313" key="2">
    <source>
        <dbReference type="Proteomes" id="UP001152484"/>
    </source>
</evidence>
<comment type="caution">
    <text evidence="1">The sequence shown here is derived from an EMBL/GenBank/DDBJ whole genome shotgun (WGS) entry which is preliminary data.</text>
</comment>
<organism evidence="1 2">
    <name type="scientific">Cuscuta europaea</name>
    <name type="common">European dodder</name>
    <dbReference type="NCBI Taxonomy" id="41803"/>
    <lineage>
        <taxon>Eukaryota</taxon>
        <taxon>Viridiplantae</taxon>
        <taxon>Streptophyta</taxon>
        <taxon>Embryophyta</taxon>
        <taxon>Tracheophyta</taxon>
        <taxon>Spermatophyta</taxon>
        <taxon>Magnoliopsida</taxon>
        <taxon>eudicotyledons</taxon>
        <taxon>Gunneridae</taxon>
        <taxon>Pentapetalae</taxon>
        <taxon>asterids</taxon>
        <taxon>lamiids</taxon>
        <taxon>Solanales</taxon>
        <taxon>Convolvulaceae</taxon>
        <taxon>Cuscuteae</taxon>
        <taxon>Cuscuta</taxon>
        <taxon>Cuscuta subgen. Cuscuta</taxon>
    </lineage>
</organism>
<dbReference type="AlphaFoldDB" id="A0A9P1EHS0"/>
<evidence type="ECO:0000313" key="1">
    <source>
        <dbReference type="EMBL" id="CAH9107604.1"/>
    </source>
</evidence>